<dbReference type="EMBL" id="CP012332">
    <property type="protein sequence ID" value="AKU91976.1"/>
    <property type="molecule type" value="Genomic_DNA"/>
</dbReference>
<dbReference type="InterPro" id="IPR037053">
    <property type="entry name" value="Phage_tail_collar_dom_sf"/>
</dbReference>
<protein>
    <submittedName>
        <fullName evidence="2">Microcystin dependent protein</fullName>
    </submittedName>
</protein>
<dbReference type="SUPFAM" id="SSF88874">
    <property type="entry name" value="Receptor-binding domain of short tail fibre protein gp12"/>
    <property type="match status" value="1"/>
</dbReference>
<dbReference type="PATRIC" id="fig|1391653.3.peg.2464"/>
<dbReference type="InterPro" id="IPR011083">
    <property type="entry name" value="Phage_tail_collar_dom"/>
</dbReference>
<dbReference type="Gene3D" id="3.90.1340.10">
    <property type="entry name" value="Phage tail collar domain"/>
    <property type="match status" value="1"/>
</dbReference>
<dbReference type="RefSeq" id="WP_050726208.1">
    <property type="nucleotide sequence ID" value="NZ_CP012332.1"/>
</dbReference>
<dbReference type="Proteomes" id="UP000055590">
    <property type="component" value="Chromosome"/>
</dbReference>
<sequence length="172" mass="17783">MADPFVAEIRIFPFNFAPRWWALCDGQILPLAQNTALFTLLGTNYGGNGLTNFALPDLQGAAPMGWGQGQGLSYRDIGESGGSETVALAASQIPAHSHSLTASSAAGDARNPSTEASLGAAPQMYAANAQGDTELSPAALDGGGSGAPHENMQPYMTFHFCIALVGVYPPRG</sequence>
<accession>A0A0K1PEY3</accession>
<feature type="domain" description="Phage tail collar" evidence="1">
    <location>
        <begin position="8"/>
        <end position="63"/>
    </location>
</feature>
<dbReference type="AlphaFoldDB" id="A0A0K1PEY3"/>
<evidence type="ECO:0000259" key="1">
    <source>
        <dbReference type="Pfam" id="PF07484"/>
    </source>
</evidence>
<evidence type="ECO:0000313" key="3">
    <source>
        <dbReference type="Proteomes" id="UP000055590"/>
    </source>
</evidence>
<dbReference type="KEGG" id="vin:AKJ08_2363"/>
<organism evidence="2 3">
    <name type="scientific">Vulgatibacter incomptus</name>
    <dbReference type="NCBI Taxonomy" id="1391653"/>
    <lineage>
        <taxon>Bacteria</taxon>
        <taxon>Pseudomonadati</taxon>
        <taxon>Myxococcota</taxon>
        <taxon>Myxococcia</taxon>
        <taxon>Myxococcales</taxon>
        <taxon>Cystobacterineae</taxon>
        <taxon>Vulgatibacteraceae</taxon>
        <taxon>Vulgatibacter</taxon>
    </lineage>
</organism>
<evidence type="ECO:0000313" key="2">
    <source>
        <dbReference type="EMBL" id="AKU91976.1"/>
    </source>
</evidence>
<dbReference type="STRING" id="1391653.AKJ08_2363"/>
<dbReference type="OrthoDB" id="9810174at2"/>
<keyword evidence="3" id="KW-1185">Reference proteome</keyword>
<dbReference type="Pfam" id="PF07484">
    <property type="entry name" value="Collar"/>
    <property type="match status" value="1"/>
</dbReference>
<gene>
    <name evidence="2" type="ORF">AKJ08_2363</name>
</gene>
<proteinExistence type="predicted"/>
<name>A0A0K1PEY3_9BACT</name>
<reference evidence="2 3" key="1">
    <citation type="submission" date="2015-08" db="EMBL/GenBank/DDBJ databases">
        <authorList>
            <person name="Babu N.S."/>
            <person name="Beckwith C.J."/>
            <person name="Beseler K.G."/>
            <person name="Brison A."/>
            <person name="Carone J.V."/>
            <person name="Caskin T.P."/>
            <person name="Diamond M."/>
            <person name="Durham M.E."/>
            <person name="Foxe J.M."/>
            <person name="Go M."/>
            <person name="Henderson B.A."/>
            <person name="Jones I.B."/>
            <person name="McGettigan J.A."/>
            <person name="Micheletti S.J."/>
            <person name="Nasrallah M.E."/>
            <person name="Ortiz D."/>
            <person name="Piller C.R."/>
            <person name="Privatt S.R."/>
            <person name="Schneider S.L."/>
            <person name="Sharp S."/>
            <person name="Smith T.C."/>
            <person name="Stanton J.D."/>
            <person name="Ullery H.E."/>
            <person name="Wilson R.J."/>
            <person name="Serrano M.G."/>
            <person name="Buck G."/>
            <person name="Lee V."/>
            <person name="Wang Y."/>
            <person name="Carvalho R."/>
            <person name="Voegtly L."/>
            <person name="Shi R."/>
            <person name="Duckworth R."/>
            <person name="Johnson A."/>
            <person name="Loviza R."/>
            <person name="Walstead R."/>
            <person name="Shah Z."/>
            <person name="Kiflezghi M."/>
            <person name="Wade K."/>
            <person name="Ball S.L."/>
            <person name="Bradley K.W."/>
            <person name="Asai D.J."/>
            <person name="Bowman C.A."/>
            <person name="Russell D.A."/>
            <person name="Pope W.H."/>
            <person name="Jacobs-Sera D."/>
            <person name="Hendrix R.W."/>
            <person name="Hatfull G.F."/>
        </authorList>
    </citation>
    <scope>NUCLEOTIDE SEQUENCE [LARGE SCALE GENOMIC DNA]</scope>
    <source>
        <strain evidence="2 3">DSM 27710</strain>
    </source>
</reference>